<gene>
    <name evidence="1" type="ORF">Csa_4G259430</name>
</gene>
<accession>A0A0A0KWQ6</accession>
<evidence type="ECO:0000313" key="2">
    <source>
        <dbReference type="Proteomes" id="UP000029981"/>
    </source>
</evidence>
<reference evidence="1 2" key="1">
    <citation type="journal article" date="2009" name="Nat. Genet.">
        <title>The genome of the cucumber, Cucumis sativus L.</title>
        <authorList>
            <person name="Huang S."/>
            <person name="Li R."/>
            <person name="Zhang Z."/>
            <person name="Li L."/>
            <person name="Gu X."/>
            <person name="Fan W."/>
            <person name="Lucas W.J."/>
            <person name="Wang X."/>
            <person name="Xie B."/>
            <person name="Ni P."/>
            <person name="Ren Y."/>
            <person name="Zhu H."/>
            <person name="Li J."/>
            <person name="Lin K."/>
            <person name="Jin W."/>
            <person name="Fei Z."/>
            <person name="Li G."/>
            <person name="Staub J."/>
            <person name="Kilian A."/>
            <person name="van der Vossen E.A."/>
            <person name="Wu Y."/>
            <person name="Guo J."/>
            <person name="He J."/>
            <person name="Jia Z."/>
            <person name="Ren Y."/>
            <person name="Tian G."/>
            <person name="Lu Y."/>
            <person name="Ruan J."/>
            <person name="Qian W."/>
            <person name="Wang M."/>
            <person name="Huang Q."/>
            <person name="Li B."/>
            <person name="Xuan Z."/>
            <person name="Cao J."/>
            <person name="Asan"/>
            <person name="Wu Z."/>
            <person name="Zhang J."/>
            <person name="Cai Q."/>
            <person name="Bai Y."/>
            <person name="Zhao B."/>
            <person name="Han Y."/>
            <person name="Li Y."/>
            <person name="Li X."/>
            <person name="Wang S."/>
            <person name="Shi Q."/>
            <person name="Liu S."/>
            <person name="Cho W.K."/>
            <person name="Kim J.Y."/>
            <person name="Xu Y."/>
            <person name="Heller-Uszynska K."/>
            <person name="Miao H."/>
            <person name="Cheng Z."/>
            <person name="Zhang S."/>
            <person name="Wu J."/>
            <person name="Yang Y."/>
            <person name="Kang H."/>
            <person name="Li M."/>
            <person name="Liang H."/>
            <person name="Ren X."/>
            <person name="Shi Z."/>
            <person name="Wen M."/>
            <person name="Jian M."/>
            <person name="Yang H."/>
            <person name="Zhang G."/>
            <person name="Yang Z."/>
            <person name="Chen R."/>
            <person name="Liu S."/>
            <person name="Li J."/>
            <person name="Ma L."/>
            <person name="Liu H."/>
            <person name="Zhou Y."/>
            <person name="Zhao J."/>
            <person name="Fang X."/>
            <person name="Li G."/>
            <person name="Fang L."/>
            <person name="Li Y."/>
            <person name="Liu D."/>
            <person name="Zheng H."/>
            <person name="Zhang Y."/>
            <person name="Qin N."/>
            <person name="Li Z."/>
            <person name="Yang G."/>
            <person name="Yang S."/>
            <person name="Bolund L."/>
            <person name="Kristiansen K."/>
            <person name="Zheng H."/>
            <person name="Li S."/>
            <person name="Zhang X."/>
            <person name="Yang H."/>
            <person name="Wang J."/>
            <person name="Sun R."/>
            <person name="Zhang B."/>
            <person name="Jiang S."/>
            <person name="Wang J."/>
            <person name="Du Y."/>
            <person name="Li S."/>
        </authorList>
    </citation>
    <scope>NUCLEOTIDE SEQUENCE [LARGE SCALE GENOMIC DNA]</scope>
    <source>
        <strain evidence="2">cv. 9930</strain>
    </source>
</reference>
<reference evidence="1 2" key="4">
    <citation type="journal article" date="2011" name="BMC Genomics">
        <title>RNA-Seq improves annotation of protein-coding genes in the cucumber genome.</title>
        <authorList>
            <person name="Li Z."/>
            <person name="Zhang Z."/>
            <person name="Yan P."/>
            <person name="Huang S."/>
            <person name="Fei Z."/>
            <person name="Lin K."/>
        </authorList>
    </citation>
    <scope>NUCLEOTIDE SEQUENCE [LARGE SCALE GENOMIC DNA]</scope>
    <source>
        <strain evidence="2">cv. 9930</strain>
    </source>
</reference>
<organism evidence="1 2">
    <name type="scientific">Cucumis sativus</name>
    <name type="common">Cucumber</name>
    <dbReference type="NCBI Taxonomy" id="3659"/>
    <lineage>
        <taxon>Eukaryota</taxon>
        <taxon>Viridiplantae</taxon>
        <taxon>Streptophyta</taxon>
        <taxon>Embryophyta</taxon>
        <taxon>Tracheophyta</taxon>
        <taxon>Spermatophyta</taxon>
        <taxon>Magnoliopsida</taxon>
        <taxon>eudicotyledons</taxon>
        <taxon>Gunneridae</taxon>
        <taxon>Pentapetalae</taxon>
        <taxon>rosids</taxon>
        <taxon>fabids</taxon>
        <taxon>Cucurbitales</taxon>
        <taxon>Cucurbitaceae</taxon>
        <taxon>Benincaseae</taxon>
        <taxon>Cucumis</taxon>
    </lineage>
</organism>
<dbReference type="Proteomes" id="UP000029981">
    <property type="component" value="Chromosome 4"/>
</dbReference>
<evidence type="ECO:0000313" key="1">
    <source>
        <dbReference type="EMBL" id="KGN54005.1"/>
    </source>
</evidence>
<reference evidence="1 2" key="3">
    <citation type="journal article" date="2010" name="BMC Genomics">
        <title>Transcriptome sequencing and comparative analysis of cucumber flowers with different sex types.</title>
        <authorList>
            <person name="Guo S."/>
            <person name="Zheng Y."/>
            <person name="Joung J.G."/>
            <person name="Liu S."/>
            <person name="Zhang Z."/>
            <person name="Crasta O.R."/>
            <person name="Sobral B.W."/>
            <person name="Xu Y."/>
            <person name="Huang S."/>
            <person name="Fei Z."/>
        </authorList>
    </citation>
    <scope>NUCLEOTIDE SEQUENCE [LARGE SCALE GENOMIC DNA]</scope>
    <source>
        <strain evidence="2">cv. 9930</strain>
    </source>
</reference>
<protein>
    <submittedName>
        <fullName evidence="1">Uncharacterized protein</fullName>
    </submittedName>
</protein>
<sequence length="71" mass="8019">MRNGVVTWPGRALFRASWFTVDEMYGRSLDVKMERIEIGGGILGLCGDGDEVLELWRKSNYGILEIGEKNI</sequence>
<proteinExistence type="predicted"/>
<dbReference type="EMBL" id="CM002925">
    <property type="protein sequence ID" value="KGN54005.1"/>
    <property type="molecule type" value="Genomic_DNA"/>
</dbReference>
<dbReference type="Gramene" id="KGN54005">
    <property type="protein sequence ID" value="KGN54005"/>
    <property type="gene ID" value="Csa_4G259430"/>
</dbReference>
<name>A0A0A0KWQ6_CUCSA</name>
<reference evidence="1 2" key="2">
    <citation type="journal article" date="2009" name="PLoS ONE">
        <title>An integrated genetic and cytogenetic map of the cucumber genome.</title>
        <authorList>
            <person name="Ren Y."/>
            <person name="Zhang Z."/>
            <person name="Liu J."/>
            <person name="Staub J.E."/>
            <person name="Han Y."/>
            <person name="Cheng Z."/>
            <person name="Li X."/>
            <person name="Lu J."/>
            <person name="Miao H."/>
            <person name="Kang H."/>
            <person name="Xie B."/>
            <person name="Gu X."/>
            <person name="Wang X."/>
            <person name="Du Y."/>
            <person name="Jin W."/>
            <person name="Huang S."/>
        </authorList>
    </citation>
    <scope>NUCLEOTIDE SEQUENCE [LARGE SCALE GENOMIC DNA]</scope>
    <source>
        <strain evidence="2">cv. 9930</strain>
    </source>
</reference>
<dbReference type="AlphaFoldDB" id="A0A0A0KWQ6"/>
<keyword evidence="2" id="KW-1185">Reference proteome</keyword>